<evidence type="ECO:0000313" key="3">
    <source>
        <dbReference type="Proteomes" id="UP001291623"/>
    </source>
</evidence>
<proteinExistence type="predicted"/>
<accession>A0AAE1RYP7</accession>
<dbReference type="EMBL" id="JAVYJV010000010">
    <property type="protein sequence ID" value="KAK4360305.1"/>
    <property type="molecule type" value="Genomic_DNA"/>
</dbReference>
<feature type="compositionally biased region" description="Polar residues" evidence="1">
    <location>
        <begin position="90"/>
        <end position="102"/>
    </location>
</feature>
<evidence type="ECO:0000256" key="1">
    <source>
        <dbReference type="SAM" id="MobiDB-lite"/>
    </source>
</evidence>
<feature type="region of interest" description="Disordered" evidence="1">
    <location>
        <begin position="83"/>
        <end position="112"/>
    </location>
</feature>
<sequence length="168" mass="19975">MHLHRTLFDKYHPGYFEKVGVRYFQKHRNLSKQRRTRTSSLQNDFIEKIGMEEEEEETLGYNLNDEAPLKVQFEDAKVLRNNGDQVFDKSPQQNETGVNELQSIKKDEEEETLPQLEYGKPEEEKLEDYEYQMLDQIIQRYEINVTDVVIDLGESKKNGRYVARLIAR</sequence>
<gene>
    <name evidence="2" type="ORF">RND71_019257</name>
</gene>
<evidence type="ECO:0000313" key="2">
    <source>
        <dbReference type="EMBL" id="KAK4360305.1"/>
    </source>
</evidence>
<comment type="caution">
    <text evidence="2">The sequence shown here is derived from an EMBL/GenBank/DDBJ whole genome shotgun (WGS) entry which is preliminary data.</text>
</comment>
<keyword evidence="3" id="KW-1185">Reference proteome</keyword>
<protein>
    <submittedName>
        <fullName evidence="2">Uncharacterized protein</fullName>
    </submittedName>
</protein>
<reference evidence="2" key="1">
    <citation type="submission" date="2023-12" db="EMBL/GenBank/DDBJ databases">
        <title>Genome assembly of Anisodus tanguticus.</title>
        <authorList>
            <person name="Wang Y.-J."/>
        </authorList>
    </citation>
    <scope>NUCLEOTIDE SEQUENCE</scope>
    <source>
        <strain evidence="2">KB-2021</strain>
        <tissue evidence="2">Leaf</tissue>
    </source>
</reference>
<organism evidence="2 3">
    <name type="scientific">Anisodus tanguticus</name>
    <dbReference type="NCBI Taxonomy" id="243964"/>
    <lineage>
        <taxon>Eukaryota</taxon>
        <taxon>Viridiplantae</taxon>
        <taxon>Streptophyta</taxon>
        <taxon>Embryophyta</taxon>
        <taxon>Tracheophyta</taxon>
        <taxon>Spermatophyta</taxon>
        <taxon>Magnoliopsida</taxon>
        <taxon>eudicotyledons</taxon>
        <taxon>Gunneridae</taxon>
        <taxon>Pentapetalae</taxon>
        <taxon>asterids</taxon>
        <taxon>lamiids</taxon>
        <taxon>Solanales</taxon>
        <taxon>Solanaceae</taxon>
        <taxon>Solanoideae</taxon>
        <taxon>Hyoscyameae</taxon>
        <taxon>Anisodus</taxon>
    </lineage>
</organism>
<dbReference type="Proteomes" id="UP001291623">
    <property type="component" value="Unassembled WGS sequence"/>
</dbReference>
<dbReference type="AlphaFoldDB" id="A0AAE1RYP7"/>
<name>A0AAE1RYP7_9SOLA</name>